<evidence type="ECO:0000313" key="10">
    <source>
        <dbReference type="EMBL" id="WXK74876.1"/>
    </source>
</evidence>
<evidence type="ECO:0000256" key="8">
    <source>
        <dbReference type="SAM" id="Phobius"/>
    </source>
</evidence>
<evidence type="ECO:0000256" key="1">
    <source>
        <dbReference type="ARBA" id="ARBA00004651"/>
    </source>
</evidence>
<organism evidence="10 11">
    <name type="scientific">Streptomyces sirii</name>
    <dbReference type="NCBI Taxonomy" id="3127701"/>
    <lineage>
        <taxon>Bacteria</taxon>
        <taxon>Bacillati</taxon>
        <taxon>Actinomycetota</taxon>
        <taxon>Actinomycetes</taxon>
        <taxon>Kitasatosporales</taxon>
        <taxon>Streptomycetaceae</taxon>
        <taxon>Streptomyces</taxon>
    </lineage>
</organism>
<dbReference type="InterPro" id="IPR050445">
    <property type="entry name" value="Bact_polysacc_biosynth/exp"/>
</dbReference>
<keyword evidence="4 8" id="KW-0812">Transmembrane</keyword>
<feature type="domain" description="Polysaccharide chain length determinant N-terminal" evidence="9">
    <location>
        <begin position="4"/>
        <end position="70"/>
    </location>
</feature>
<reference evidence="10 11" key="1">
    <citation type="submission" date="2024-03" db="EMBL/GenBank/DDBJ databases">
        <title>The complete genome of Streptomyces sirii sp.nov.</title>
        <authorList>
            <person name="Zakalyukina Y.V."/>
            <person name="Belik A.R."/>
            <person name="Biryukov M.V."/>
            <person name="Baturina O.A."/>
            <person name="Kabilov M.R."/>
        </authorList>
    </citation>
    <scope>NUCLEOTIDE SEQUENCE [LARGE SCALE GENOMIC DNA]</scope>
    <source>
        <strain evidence="10 11">BP-8</strain>
    </source>
</reference>
<dbReference type="EMBL" id="CP147982">
    <property type="protein sequence ID" value="WXK74876.1"/>
    <property type="molecule type" value="Genomic_DNA"/>
</dbReference>
<feature type="compositionally biased region" description="Low complexity" evidence="7">
    <location>
        <begin position="355"/>
        <end position="371"/>
    </location>
</feature>
<keyword evidence="3" id="KW-1003">Cell membrane</keyword>
<keyword evidence="6 8" id="KW-0472">Membrane</keyword>
<evidence type="ECO:0000256" key="7">
    <source>
        <dbReference type="SAM" id="MobiDB-lite"/>
    </source>
</evidence>
<feature type="region of interest" description="Disordered" evidence="7">
    <location>
        <begin position="440"/>
        <end position="465"/>
    </location>
</feature>
<keyword evidence="11" id="KW-1185">Reference proteome</keyword>
<dbReference type="InterPro" id="IPR003856">
    <property type="entry name" value="LPS_length_determ_N"/>
</dbReference>
<dbReference type="PANTHER" id="PTHR32309:SF31">
    <property type="entry name" value="CAPSULAR EXOPOLYSACCHARIDE FAMILY"/>
    <property type="match status" value="1"/>
</dbReference>
<gene>
    <name evidence="10" type="ORF">WAB15_02215</name>
</gene>
<proteinExistence type="inferred from homology"/>
<feature type="compositionally biased region" description="Low complexity" evidence="7">
    <location>
        <begin position="442"/>
        <end position="455"/>
    </location>
</feature>
<dbReference type="Proteomes" id="UP001626628">
    <property type="component" value="Chromosome"/>
</dbReference>
<dbReference type="PANTHER" id="PTHR32309">
    <property type="entry name" value="TYROSINE-PROTEIN KINASE"/>
    <property type="match status" value="1"/>
</dbReference>
<evidence type="ECO:0000313" key="11">
    <source>
        <dbReference type="Proteomes" id="UP001626628"/>
    </source>
</evidence>
<feature type="transmembrane region" description="Helical" evidence="8">
    <location>
        <begin position="228"/>
        <end position="249"/>
    </location>
</feature>
<feature type="region of interest" description="Disordered" evidence="7">
    <location>
        <begin position="355"/>
        <end position="374"/>
    </location>
</feature>
<sequence length="465" mass="49200">MSDDTIRLVTIGRIFRRRWRLLVIVTVVGALVGFGASLLFPPSYTTSTSVLLAGQWGERELLTQAEIAASSAVVDRAAATLGWTGVGGSELRDRVSAKAADGNIIKISGTADTPERAGRLSDQVAQQFVTFAARIAGDSTDPEAAVRPEALRQKVEQAGRRITELADAADPGRTVEGVQARTELEKLRTALQEAMKKLDEADPAANKANMVVMGPAARPAGEAPPTRMQLIVAGALLFFLLTVIGHLTAARMSRRLRTEPEIAAALGSALLGTVEVPGERAAHRPEGRGPQARIRRRLGLDTRWDTPTPQTSGDEAGRQLRYRRVCARLRDQLPVPRRLLVVVPDGDEIARRAAGQLAAEAESDPSPSSSSRGYPMLRVVGVSVERPMVPDRDNESGALVVLSAGSWTAGELAGIAEACADAKHEVVGIVLAGTVRARPTRAAGHPPQHAAPAFAVGDDARGGSA</sequence>
<name>A0ABZ2QEB7_9ACTN</name>
<keyword evidence="5 8" id="KW-1133">Transmembrane helix</keyword>
<accession>A0ABZ2QEB7</accession>
<comment type="subcellular location">
    <subcellularLocation>
        <location evidence="1">Cell membrane</location>
        <topology evidence="1">Multi-pass membrane protein</topology>
    </subcellularLocation>
</comment>
<feature type="transmembrane region" description="Helical" evidence="8">
    <location>
        <begin position="21"/>
        <end position="40"/>
    </location>
</feature>
<evidence type="ECO:0000256" key="3">
    <source>
        <dbReference type="ARBA" id="ARBA00022475"/>
    </source>
</evidence>
<evidence type="ECO:0000256" key="5">
    <source>
        <dbReference type="ARBA" id="ARBA00022989"/>
    </source>
</evidence>
<evidence type="ECO:0000256" key="6">
    <source>
        <dbReference type="ARBA" id="ARBA00023136"/>
    </source>
</evidence>
<evidence type="ECO:0000256" key="4">
    <source>
        <dbReference type="ARBA" id="ARBA00022692"/>
    </source>
</evidence>
<protein>
    <submittedName>
        <fullName evidence="10">Wzz/FepE/Etk N-terminal domain-containing protein</fullName>
    </submittedName>
</protein>
<evidence type="ECO:0000259" key="9">
    <source>
        <dbReference type="Pfam" id="PF02706"/>
    </source>
</evidence>
<dbReference type="Pfam" id="PF02706">
    <property type="entry name" value="Wzz"/>
    <property type="match status" value="1"/>
</dbReference>
<dbReference type="RefSeq" id="WP_407285088.1">
    <property type="nucleotide sequence ID" value="NZ_CP147982.1"/>
</dbReference>
<evidence type="ECO:0000256" key="2">
    <source>
        <dbReference type="ARBA" id="ARBA00006683"/>
    </source>
</evidence>
<comment type="similarity">
    <text evidence="2">Belongs to the CpsC/CapA family.</text>
</comment>